<keyword evidence="3" id="KW-1185">Reference proteome</keyword>
<evidence type="ECO:0000313" key="2">
    <source>
        <dbReference type="EMBL" id="KJV08867.1"/>
    </source>
</evidence>
<feature type="non-terminal residue" evidence="2">
    <location>
        <position position="126"/>
    </location>
</feature>
<sequence length="126" mass="14448">MVLPWRITALLLALLPTLAQPAAAGEFSVEEQKLVADIRQKMDQTTQLLIYAYENEEKMDLAEIKRVLAGFSDLADWFEKKIPYRTFERRTGSFCAGAGSFAWKYWNNTESYYKYKGSEKGKYVGA</sequence>
<protein>
    <submittedName>
        <fullName evidence="2">Uncharacterized protein</fullName>
    </submittedName>
</protein>
<feature type="chain" id="PRO_5002462522" evidence="1">
    <location>
        <begin position="25"/>
        <end position="126"/>
    </location>
</feature>
<proteinExistence type="predicted"/>
<accession>A0A0F3IQI2</accession>
<dbReference type="AlphaFoldDB" id="A0A0F3IQI2"/>
<evidence type="ECO:0000313" key="3">
    <source>
        <dbReference type="Proteomes" id="UP000033774"/>
    </source>
</evidence>
<dbReference type="RefSeq" id="WP_045776581.1">
    <property type="nucleotide sequence ID" value="NZ_LAJY01000426.1"/>
</dbReference>
<keyword evidence="1" id="KW-0732">Signal</keyword>
<reference evidence="2 3" key="1">
    <citation type="submission" date="2015-03" db="EMBL/GenBank/DDBJ databases">
        <title>Draft genome sequence of Elstera litoralis.</title>
        <authorList>
            <person name="Rahalkar M.C."/>
            <person name="Dhakephalkar P.K."/>
            <person name="Pore S.D."/>
            <person name="Arora P."/>
            <person name="Kapse N.G."/>
            <person name="Pandit P.S."/>
        </authorList>
    </citation>
    <scope>NUCLEOTIDE SEQUENCE [LARGE SCALE GENOMIC DNA]</scope>
    <source>
        <strain evidence="2 3">Dia-1</strain>
    </source>
</reference>
<name>A0A0F3IQI2_9PROT</name>
<feature type="signal peptide" evidence="1">
    <location>
        <begin position="1"/>
        <end position="24"/>
    </location>
</feature>
<comment type="caution">
    <text evidence="2">The sequence shown here is derived from an EMBL/GenBank/DDBJ whole genome shotgun (WGS) entry which is preliminary data.</text>
</comment>
<gene>
    <name evidence="2" type="ORF">VZ95_15020</name>
</gene>
<dbReference type="Proteomes" id="UP000033774">
    <property type="component" value="Unassembled WGS sequence"/>
</dbReference>
<evidence type="ECO:0000256" key="1">
    <source>
        <dbReference type="SAM" id="SignalP"/>
    </source>
</evidence>
<dbReference type="EMBL" id="LAJY01000426">
    <property type="protein sequence ID" value="KJV08867.1"/>
    <property type="molecule type" value="Genomic_DNA"/>
</dbReference>
<organism evidence="2 3">
    <name type="scientific">Elstera litoralis</name>
    <dbReference type="NCBI Taxonomy" id="552518"/>
    <lineage>
        <taxon>Bacteria</taxon>
        <taxon>Pseudomonadati</taxon>
        <taxon>Pseudomonadota</taxon>
        <taxon>Alphaproteobacteria</taxon>
        <taxon>Rhodospirillales</taxon>
        <taxon>Rhodospirillaceae</taxon>
        <taxon>Elstera</taxon>
    </lineage>
</organism>